<feature type="domain" description="Peptidase S11 D-Ala-D-Ala carboxypeptidase A C-terminal" evidence="14">
    <location>
        <begin position="332"/>
        <end position="422"/>
    </location>
</feature>
<dbReference type="PRINTS" id="PR00725">
    <property type="entry name" value="DADACBPTASE1"/>
</dbReference>
<dbReference type="InterPro" id="IPR037167">
    <property type="entry name" value="Peptidase_S11_C_sf"/>
</dbReference>
<dbReference type="GO" id="GO:0009252">
    <property type="term" value="P:peptidoglycan biosynthetic process"/>
    <property type="evidence" value="ECO:0007669"/>
    <property type="project" value="UniProtKB-UniPathway"/>
</dbReference>
<comment type="similarity">
    <text evidence="3 13">Belongs to the peptidase S11 family.</text>
</comment>
<dbReference type="GO" id="GO:0008360">
    <property type="term" value="P:regulation of cell shape"/>
    <property type="evidence" value="ECO:0007669"/>
    <property type="project" value="UniProtKB-KW"/>
</dbReference>
<proteinExistence type="inferred from homology"/>
<dbReference type="UniPathway" id="UPA00219"/>
<dbReference type="GO" id="GO:0006508">
    <property type="term" value="P:proteolysis"/>
    <property type="evidence" value="ECO:0007669"/>
    <property type="project" value="UniProtKB-KW"/>
</dbReference>
<dbReference type="Gene3D" id="3.40.710.10">
    <property type="entry name" value="DD-peptidase/beta-lactamase superfamily"/>
    <property type="match status" value="1"/>
</dbReference>
<evidence type="ECO:0000256" key="11">
    <source>
        <dbReference type="ARBA" id="ARBA00023316"/>
    </source>
</evidence>
<keyword evidence="8" id="KW-0378">Hydrolase</keyword>
<dbReference type="Proteomes" id="UP000005732">
    <property type="component" value="Unassembled WGS sequence"/>
</dbReference>
<accession>J0C8K7</accession>
<evidence type="ECO:0000256" key="12">
    <source>
        <dbReference type="ARBA" id="ARBA00034000"/>
    </source>
</evidence>
<evidence type="ECO:0000256" key="3">
    <source>
        <dbReference type="ARBA" id="ARBA00007164"/>
    </source>
</evidence>
<dbReference type="InterPro" id="IPR012907">
    <property type="entry name" value="Peptidase_S11_C"/>
</dbReference>
<dbReference type="AlphaFoldDB" id="J0C8K7"/>
<evidence type="ECO:0000313" key="15">
    <source>
        <dbReference type="EMBL" id="EJC79337.1"/>
    </source>
</evidence>
<dbReference type="EC" id="3.4.16.4" evidence="4"/>
<evidence type="ECO:0000256" key="7">
    <source>
        <dbReference type="ARBA" id="ARBA00022729"/>
    </source>
</evidence>
<evidence type="ECO:0000313" key="16">
    <source>
        <dbReference type="Proteomes" id="UP000005732"/>
    </source>
</evidence>
<keyword evidence="6" id="KW-0645">Protease</keyword>
<evidence type="ECO:0000256" key="1">
    <source>
        <dbReference type="ARBA" id="ARBA00003217"/>
    </source>
</evidence>
<keyword evidence="9" id="KW-0133">Cell shape</keyword>
<keyword evidence="5 15" id="KW-0121">Carboxypeptidase</keyword>
<dbReference type="SUPFAM" id="SSF69189">
    <property type="entry name" value="Penicillin-binding protein associated domain"/>
    <property type="match status" value="1"/>
</dbReference>
<evidence type="ECO:0000256" key="9">
    <source>
        <dbReference type="ARBA" id="ARBA00022960"/>
    </source>
</evidence>
<evidence type="ECO:0000256" key="6">
    <source>
        <dbReference type="ARBA" id="ARBA00022670"/>
    </source>
</evidence>
<dbReference type="Gene3D" id="2.60.410.10">
    <property type="entry name" value="D-Ala-D-Ala carboxypeptidase, C-terminal domain"/>
    <property type="match status" value="1"/>
</dbReference>
<dbReference type="InterPro" id="IPR015956">
    <property type="entry name" value="Peniciliin-bd_prot_C_sf"/>
</dbReference>
<keyword evidence="11" id="KW-0961">Cell wall biogenesis/degradation</keyword>
<dbReference type="Pfam" id="PF00768">
    <property type="entry name" value="Peptidase_S11"/>
    <property type="match status" value="1"/>
</dbReference>
<comment type="catalytic activity">
    <reaction evidence="12">
        <text>Preferential cleavage: (Ac)2-L-Lys-D-Ala-|-D-Ala. Also transpeptidation of peptidyl-alanyl moieties that are N-acyl substituents of D-alanine.</text>
        <dbReference type="EC" id="3.4.16.4"/>
    </reaction>
</comment>
<sequence length="452" mass="48750">MLKPVLRLLDQFSFLSERGTALTLCFRAIPDAKPLRTFAGIAPSLFLAAIPDAKPLRTFAGIALACLMPFTTGAVAADNGAAGFATKAAQAYMIEADTGTVLLAKNEDQVFSPASLAKLMTMDLVFDAVTKGQITFDTEYPVSEYAWRTGGAPSRTATMFASLKSKVRVEDLIKGIAIQGANDSCIILAEGMAGSEQQFAVSMTRRARELGMEKAEFGNSTGLPDGKSKVTAREMVTLATALQQSYPNLYPYFAKPDFEWNKIFQRNRNPLLGLDLGADGLATGFTEGEGYSIVASVERDGRRLFLALAGIASDKERTEEAKRVLEWGLTAFENRQIFADKEVIGAASVYGGTARTVDLVAKAPVSVYIPISNPDRLSARIVYHWPLMAPVEPDTQAGALRIFAGARLLREVPLYTVQAVGEGSLSSRAVDAVLELGESLFFSWLWDKSAPG</sequence>
<dbReference type="InterPro" id="IPR018044">
    <property type="entry name" value="Peptidase_S11"/>
</dbReference>
<keyword evidence="7" id="KW-0732">Signal</keyword>
<dbReference type="GO" id="GO:0071555">
    <property type="term" value="P:cell wall organization"/>
    <property type="evidence" value="ECO:0007669"/>
    <property type="project" value="UniProtKB-KW"/>
</dbReference>
<dbReference type="GO" id="GO:0009002">
    <property type="term" value="F:serine-type D-Ala-D-Ala carboxypeptidase activity"/>
    <property type="evidence" value="ECO:0007669"/>
    <property type="project" value="UniProtKB-EC"/>
</dbReference>
<evidence type="ECO:0000256" key="13">
    <source>
        <dbReference type="RuleBase" id="RU004016"/>
    </source>
</evidence>
<dbReference type="EMBL" id="JH719395">
    <property type="protein sequence ID" value="EJC79337.1"/>
    <property type="molecule type" value="Genomic_DNA"/>
</dbReference>
<gene>
    <name evidence="15" type="ORF">Rleg4DRAFT_0928</name>
</gene>
<dbReference type="InterPro" id="IPR012338">
    <property type="entry name" value="Beta-lactam/transpept-like"/>
</dbReference>
<evidence type="ECO:0000256" key="2">
    <source>
        <dbReference type="ARBA" id="ARBA00004752"/>
    </source>
</evidence>
<keyword evidence="10" id="KW-0573">Peptidoglycan synthesis</keyword>
<dbReference type="SMART" id="SM00936">
    <property type="entry name" value="PBP5_C"/>
    <property type="match status" value="1"/>
</dbReference>
<dbReference type="PANTHER" id="PTHR21581">
    <property type="entry name" value="D-ALANYL-D-ALANINE CARBOXYPEPTIDASE"/>
    <property type="match status" value="1"/>
</dbReference>
<dbReference type="HOGENOM" id="CLU_027070_8_1_5"/>
<organism evidence="15 16">
    <name type="scientific">Rhizobium leguminosarum bv. trifolii WSM2297</name>
    <dbReference type="NCBI Taxonomy" id="754762"/>
    <lineage>
        <taxon>Bacteria</taxon>
        <taxon>Pseudomonadati</taxon>
        <taxon>Pseudomonadota</taxon>
        <taxon>Alphaproteobacteria</taxon>
        <taxon>Hyphomicrobiales</taxon>
        <taxon>Rhizobiaceae</taxon>
        <taxon>Rhizobium/Agrobacterium group</taxon>
        <taxon>Rhizobium</taxon>
    </lineage>
</organism>
<dbReference type="InterPro" id="IPR001967">
    <property type="entry name" value="Peptidase_S11_N"/>
</dbReference>
<protein>
    <recommendedName>
        <fullName evidence="4">serine-type D-Ala-D-Ala carboxypeptidase</fullName>
        <ecNumber evidence="4">3.4.16.4</ecNumber>
    </recommendedName>
</protein>
<evidence type="ECO:0000259" key="14">
    <source>
        <dbReference type="SMART" id="SM00936"/>
    </source>
</evidence>
<name>J0C8K7_RHILT</name>
<reference evidence="15 16" key="1">
    <citation type="submission" date="2012-02" db="EMBL/GenBank/DDBJ databases">
        <title>Improved High-Quality Draft Sequence of Rhizobium leguminosarum bv. trifolii WSM2297.</title>
        <authorList>
            <consortium name="US DOE Joint Genome Institute"/>
            <person name="Lucas S."/>
            <person name="Han J."/>
            <person name="Lapidus A."/>
            <person name="Cheng J.-F."/>
            <person name="Goodwin L."/>
            <person name="Pitluck S."/>
            <person name="Peters L."/>
            <person name="Ovchinnikova G."/>
            <person name="Zhang X."/>
            <person name="Detter J.C."/>
            <person name="Han C."/>
            <person name="Tapia R."/>
            <person name="Land M."/>
            <person name="Hauser L."/>
            <person name="Kyrpides N."/>
            <person name="Ivanova N."/>
            <person name="Pagani I."/>
            <person name="Brau L."/>
            <person name="Yates R."/>
            <person name="O'Hara G."/>
            <person name="Rui T."/>
            <person name="Howieson J."/>
            <person name="Reeve W."/>
            <person name="Woyke T."/>
        </authorList>
    </citation>
    <scope>NUCLEOTIDE SEQUENCE [LARGE SCALE GENOMIC DNA]</scope>
    <source>
        <strain evidence="15 16">WSM2297</strain>
    </source>
</reference>
<dbReference type="Pfam" id="PF07943">
    <property type="entry name" value="PBP5_C"/>
    <property type="match status" value="1"/>
</dbReference>
<dbReference type="PANTHER" id="PTHR21581:SF6">
    <property type="entry name" value="TRAFFICKING PROTEIN PARTICLE COMPLEX SUBUNIT 12"/>
    <property type="match status" value="1"/>
</dbReference>
<evidence type="ECO:0000256" key="4">
    <source>
        <dbReference type="ARBA" id="ARBA00012448"/>
    </source>
</evidence>
<dbReference type="SUPFAM" id="SSF56601">
    <property type="entry name" value="beta-lactamase/transpeptidase-like"/>
    <property type="match status" value="1"/>
</dbReference>
<comment type="pathway">
    <text evidence="2">Cell wall biogenesis; peptidoglycan biosynthesis.</text>
</comment>
<evidence type="ECO:0000256" key="5">
    <source>
        <dbReference type="ARBA" id="ARBA00022645"/>
    </source>
</evidence>
<comment type="function">
    <text evidence="1">Removes C-terminal D-alanyl residues from sugar-peptide cell wall precursors.</text>
</comment>
<evidence type="ECO:0000256" key="10">
    <source>
        <dbReference type="ARBA" id="ARBA00022984"/>
    </source>
</evidence>
<evidence type="ECO:0000256" key="8">
    <source>
        <dbReference type="ARBA" id="ARBA00022801"/>
    </source>
</evidence>